<evidence type="ECO:0000259" key="6">
    <source>
        <dbReference type="Pfam" id="PF08281"/>
    </source>
</evidence>
<accession>A0AA91DRW2</accession>
<dbReference type="SUPFAM" id="SSF88946">
    <property type="entry name" value="Sigma2 domain of RNA polymerase sigma factors"/>
    <property type="match status" value="1"/>
</dbReference>
<dbReference type="Gene3D" id="1.10.10.10">
    <property type="entry name" value="Winged helix-like DNA-binding domain superfamily/Winged helix DNA-binding domain"/>
    <property type="match status" value="1"/>
</dbReference>
<feature type="domain" description="RNA polymerase sigma factor 70 region 4 type 2" evidence="6">
    <location>
        <begin position="114"/>
        <end position="161"/>
    </location>
</feature>
<dbReference type="InterPro" id="IPR013325">
    <property type="entry name" value="RNA_pol_sigma_r2"/>
</dbReference>
<dbReference type="GO" id="GO:0006352">
    <property type="term" value="P:DNA-templated transcription initiation"/>
    <property type="evidence" value="ECO:0007669"/>
    <property type="project" value="InterPro"/>
</dbReference>
<dbReference type="Proteomes" id="UP000077852">
    <property type="component" value="Unassembled WGS sequence"/>
</dbReference>
<protein>
    <submittedName>
        <fullName evidence="7">RNA polymerase subunit sigma-70</fullName>
    </submittedName>
</protein>
<evidence type="ECO:0000256" key="3">
    <source>
        <dbReference type="ARBA" id="ARBA00023082"/>
    </source>
</evidence>
<dbReference type="Pfam" id="PF08281">
    <property type="entry name" value="Sigma70_r4_2"/>
    <property type="match status" value="1"/>
</dbReference>
<evidence type="ECO:0000313" key="7">
    <source>
        <dbReference type="EMBL" id="OAK66512.1"/>
    </source>
</evidence>
<evidence type="ECO:0000256" key="2">
    <source>
        <dbReference type="ARBA" id="ARBA00023015"/>
    </source>
</evidence>
<dbReference type="RefSeq" id="WP_081266158.1">
    <property type="nucleotide sequence ID" value="NZ_LVHG01000023.1"/>
</dbReference>
<proteinExistence type="inferred from homology"/>
<evidence type="ECO:0000256" key="1">
    <source>
        <dbReference type="ARBA" id="ARBA00010641"/>
    </source>
</evidence>
<dbReference type="AlphaFoldDB" id="A0AA91DRW2"/>
<comment type="similarity">
    <text evidence="1">Belongs to the sigma-70 factor family. ECF subfamily.</text>
</comment>
<evidence type="ECO:0000259" key="5">
    <source>
        <dbReference type="Pfam" id="PF04542"/>
    </source>
</evidence>
<dbReference type="PANTHER" id="PTHR43133:SF63">
    <property type="entry name" value="RNA POLYMERASE SIGMA FACTOR FECI-RELATED"/>
    <property type="match status" value="1"/>
</dbReference>
<sequence>MDMSLQPAELTLAEVFVANRAQLQRVAQKIVRTSDLADEVLQDAYLKLADGASLREVRKPLGYCCQVVRNVAFDYHRHHSVEASYRTYCEDVELVSPPSNDAPERLLDGRQALAAIDRVLDALPARTRLAFELNRLSGLTQREIGVRLGCSATLVNFMIKDADAALESCRYLVQGG</sequence>
<keyword evidence="2" id="KW-0805">Transcription regulation</keyword>
<evidence type="ECO:0000313" key="8">
    <source>
        <dbReference type="Proteomes" id="UP000077852"/>
    </source>
</evidence>
<dbReference type="InterPro" id="IPR039425">
    <property type="entry name" value="RNA_pol_sigma-70-like"/>
</dbReference>
<dbReference type="NCBIfam" id="TIGR02937">
    <property type="entry name" value="sigma70-ECF"/>
    <property type="match status" value="1"/>
</dbReference>
<gene>
    <name evidence="7" type="ORF">A3K87_07030</name>
</gene>
<organism evidence="7 8">
    <name type="scientific">Variovorax paradoxus</name>
    <dbReference type="NCBI Taxonomy" id="34073"/>
    <lineage>
        <taxon>Bacteria</taxon>
        <taxon>Pseudomonadati</taxon>
        <taxon>Pseudomonadota</taxon>
        <taxon>Betaproteobacteria</taxon>
        <taxon>Burkholderiales</taxon>
        <taxon>Comamonadaceae</taxon>
        <taxon>Variovorax</taxon>
    </lineage>
</organism>
<dbReference type="EMBL" id="LVHG01000023">
    <property type="protein sequence ID" value="OAK66512.1"/>
    <property type="molecule type" value="Genomic_DNA"/>
</dbReference>
<comment type="caution">
    <text evidence="7">The sequence shown here is derived from an EMBL/GenBank/DDBJ whole genome shotgun (WGS) entry which is preliminary data.</text>
</comment>
<dbReference type="Gene3D" id="1.10.1740.10">
    <property type="match status" value="1"/>
</dbReference>
<dbReference type="SUPFAM" id="SSF88659">
    <property type="entry name" value="Sigma3 and sigma4 domains of RNA polymerase sigma factors"/>
    <property type="match status" value="1"/>
</dbReference>
<dbReference type="InterPro" id="IPR007627">
    <property type="entry name" value="RNA_pol_sigma70_r2"/>
</dbReference>
<dbReference type="PANTHER" id="PTHR43133">
    <property type="entry name" value="RNA POLYMERASE ECF-TYPE SIGMA FACTO"/>
    <property type="match status" value="1"/>
</dbReference>
<dbReference type="InterPro" id="IPR013324">
    <property type="entry name" value="RNA_pol_sigma_r3/r4-like"/>
</dbReference>
<keyword evidence="4" id="KW-0804">Transcription</keyword>
<dbReference type="GO" id="GO:0003677">
    <property type="term" value="F:DNA binding"/>
    <property type="evidence" value="ECO:0007669"/>
    <property type="project" value="InterPro"/>
</dbReference>
<dbReference type="InterPro" id="IPR013249">
    <property type="entry name" value="RNA_pol_sigma70_r4_t2"/>
</dbReference>
<evidence type="ECO:0000256" key="4">
    <source>
        <dbReference type="ARBA" id="ARBA00023163"/>
    </source>
</evidence>
<dbReference type="Pfam" id="PF04542">
    <property type="entry name" value="Sigma70_r2"/>
    <property type="match status" value="1"/>
</dbReference>
<dbReference type="GO" id="GO:0016987">
    <property type="term" value="F:sigma factor activity"/>
    <property type="evidence" value="ECO:0007669"/>
    <property type="project" value="UniProtKB-KW"/>
</dbReference>
<dbReference type="InterPro" id="IPR036388">
    <property type="entry name" value="WH-like_DNA-bd_sf"/>
</dbReference>
<keyword evidence="3" id="KW-0731">Sigma factor</keyword>
<reference evidence="7 8" key="1">
    <citation type="submission" date="2016-03" db="EMBL/GenBank/DDBJ databases">
        <title>Genome sequence of Variovorax paradoxus KB5.</title>
        <authorList>
            <person name="Jeong H."/>
            <person name="Hong C.E."/>
            <person name="Jo S.H."/>
            <person name="Park J.M."/>
        </authorList>
    </citation>
    <scope>NUCLEOTIDE SEQUENCE [LARGE SCALE GENOMIC DNA]</scope>
    <source>
        <strain evidence="7 8">KB5</strain>
    </source>
</reference>
<feature type="domain" description="RNA polymerase sigma-70 region 2" evidence="5">
    <location>
        <begin position="17"/>
        <end position="79"/>
    </location>
</feature>
<dbReference type="InterPro" id="IPR014284">
    <property type="entry name" value="RNA_pol_sigma-70_dom"/>
</dbReference>
<name>A0AA91DRW2_VARPD</name>